<gene>
    <name evidence="2" type="ORF">HFP15_31120</name>
</gene>
<feature type="compositionally biased region" description="Low complexity" evidence="1">
    <location>
        <begin position="142"/>
        <end position="151"/>
    </location>
</feature>
<protein>
    <submittedName>
        <fullName evidence="2">Uncharacterized protein</fullName>
    </submittedName>
</protein>
<keyword evidence="3" id="KW-1185">Reference proteome</keyword>
<organism evidence="2 3">
    <name type="scientific">Amycolatopsis acididurans</name>
    <dbReference type="NCBI Taxonomy" id="2724524"/>
    <lineage>
        <taxon>Bacteria</taxon>
        <taxon>Bacillati</taxon>
        <taxon>Actinomycetota</taxon>
        <taxon>Actinomycetes</taxon>
        <taxon>Pseudonocardiales</taxon>
        <taxon>Pseudonocardiaceae</taxon>
        <taxon>Amycolatopsis</taxon>
    </lineage>
</organism>
<proteinExistence type="predicted"/>
<evidence type="ECO:0000256" key="1">
    <source>
        <dbReference type="SAM" id="MobiDB-lite"/>
    </source>
</evidence>
<evidence type="ECO:0000313" key="2">
    <source>
        <dbReference type="EMBL" id="NKQ57327.1"/>
    </source>
</evidence>
<evidence type="ECO:0000313" key="3">
    <source>
        <dbReference type="Proteomes" id="UP000715441"/>
    </source>
</evidence>
<accession>A0ABX1JC07</accession>
<dbReference type="RefSeq" id="WP_168520351.1">
    <property type="nucleotide sequence ID" value="NZ_JAAXLS010000034.1"/>
</dbReference>
<comment type="caution">
    <text evidence="2">The sequence shown here is derived from an EMBL/GenBank/DDBJ whole genome shotgun (WGS) entry which is preliminary data.</text>
</comment>
<reference evidence="2 3" key="1">
    <citation type="submission" date="2020-04" db="EMBL/GenBank/DDBJ databases">
        <title>Novel species.</title>
        <authorList>
            <person name="Teo W.F.A."/>
            <person name="Lipun K."/>
            <person name="Srisuk N."/>
            <person name="Duangmal K."/>
        </authorList>
    </citation>
    <scope>NUCLEOTIDE SEQUENCE [LARGE SCALE GENOMIC DNA]</scope>
    <source>
        <strain evidence="2 3">K13G38</strain>
    </source>
</reference>
<name>A0ABX1JC07_9PSEU</name>
<feature type="region of interest" description="Disordered" evidence="1">
    <location>
        <begin position="130"/>
        <end position="161"/>
    </location>
</feature>
<dbReference type="Proteomes" id="UP000715441">
    <property type="component" value="Unassembled WGS sequence"/>
</dbReference>
<dbReference type="EMBL" id="JAAXLS010000034">
    <property type="protein sequence ID" value="NKQ57327.1"/>
    <property type="molecule type" value="Genomic_DNA"/>
</dbReference>
<sequence length="190" mass="20487">MQCLNALAPNWVDELTNPDAHAERNRALVAMDADTLREQAAPALALRTAVRRATHALADDVADTTFARQAVIDIVKAADEIIGATVTNWWAAHRRPQHYQNHAPESAPYALNPTWLVKVHGSGIGTVRLAPNGPDERYEASDLCGGPLRPDLLPDDQPHFDSPAEAAAALTERAQEMGWVDSSADAGSDN</sequence>